<keyword evidence="7" id="KW-0560">Oxidoreductase</keyword>
<keyword evidence="3" id="KW-0408">Iron</keyword>
<dbReference type="GO" id="GO:0046872">
    <property type="term" value="F:metal ion binding"/>
    <property type="evidence" value="ECO:0007669"/>
    <property type="project" value="UniProtKB-KW"/>
</dbReference>
<sequence length="345" mass="38265">MGTKFLEKQLRWLRNSPTARRLLLSQCWDKDHVKRRGASPAEPGWHRGVTGGILAASASDGVCNPAADPKEECDSMRNQIQRIIAEMEVPPHCRTEFSTKEEEQIQVQGSSDYFLTSGDKIRFFFEKGVLDQRGNFLIPKEKSISKIGHALHAHDPVFKQITHSSKVQMGGQGRSGQEVGENKLAILLAVPNSSGIKRPEGLCLVAVTPHQDATFLHTEPLGRILGFWIALEDATQENGCLWFIPGSHTSGINRRMVRAASGSSSCVEFVGSEPLYDESQFIPLPVSKGGLILIHGEVVHKSELNSSESSRHVFTFHVMEAKDTSWSKDNWLQPTPELPFPSLYT</sequence>
<evidence type="ECO:0000256" key="5">
    <source>
        <dbReference type="ARBA" id="ARBA00039857"/>
    </source>
</evidence>
<dbReference type="Proteomes" id="UP001623348">
    <property type="component" value="Unassembled WGS sequence"/>
</dbReference>
<evidence type="ECO:0000256" key="3">
    <source>
        <dbReference type="ARBA" id="ARBA00023004"/>
    </source>
</evidence>
<dbReference type="SUPFAM" id="SSF51197">
    <property type="entry name" value="Clavaminate synthase-like"/>
    <property type="match status" value="1"/>
</dbReference>
<evidence type="ECO:0000256" key="6">
    <source>
        <dbReference type="ARBA" id="ARBA00045487"/>
    </source>
</evidence>
<dbReference type="InterPro" id="IPR008775">
    <property type="entry name" value="Phytyl_CoA_dOase-like"/>
</dbReference>
<evidence type="ECO:0000256" key="4">
    <source>
        <dbReference type="ARBA" id="ARBA00038356"/>
    </source>
</evidence>
<keyword evidence="8" id="KW-1185">Reference proteome</keyword>
<dbReference type="Pfam" id="PF05721">
    <property type="entry name" value="PhyH"/>
    <property type="match status" value="1"/>
</dbReference>
<evidence type="ECO:0000256" key="2">
    <source>
        <dbReference type="ARBA" id="ARBA00022723"/>
    </source>
</evidence>
<comment type="caution">
    <text evidence="7">The sequence shown here is derived from an EMBL/GenBank/DDBJ whole genome shotgun (WGS) entry which is preliminary data.</text>
</comment>
<proteinExistence type="inferred from homology"/>
<comment type="function">
    <text evidence="6">2-oxoglutarate(2OG)-dependent dioxygenase that catalyzes the conversion of 2-oxoglutarate to succinate and CO(2) in an iron-dependent manner. However, does not couple 2OG turnover to the hydroxylation of acyl-coenzyme A derivatives, implying that it is not directly involved in phytanoyl coenzyme-A metabolism. Does not show detectable activity towards fatty acid CoA thioesters.</text>
</comment>
<dbReference type="GO" id="GO:0051213">
    <property type="term" value="F:dioxygenase activity"/>
    <property type="evidence" value="ECO:0007669"/>
    <property type="project" value="UniProtKB-KW"/>
</dbReference>
<protein>
    <recommendedName>
        <fullName evidence="5">Phytanoyl-CoA dioxygenase domain-containing protein 1</fullName>
    </recommendedName>
</protein>
<dbReference type="EMBL" id="BAAFJT010000020">
    <property type="protein sequence ID" value="GAB0198458.1"/>
    <property type="molecule type" value="Genomic_DNA"/>
</dbReference>
<keyword evidence="2" id="KW-0479">Metal-binding</keyword>
<gene>
    <name evidence="7" type="ORF">GRJ2_002311200</name>
</gene>
<reference evidence="7 8" key="1">
    <citation type="submission" date="2024-06" db="EMBL/GenBank/DDBJ databases">
        <title>The draft genome of Grus japonensis, version 3.</title>
        <authorList>
            <person name="Nabeshima K."/>
            <person name="Suzuki S."/>
            <person name="Onuma M."/>
        </authorList>
    </citation>
    <scope>NUCLEOTIDE SEQUENCE [LARGE SCALE GENOMIC DNA]</scope>
    <source>
        <strain evidence="7 8">451A</strain>
    </source>
</reference>
<dbReference type="PANTHER" id="PTHR20883:SF15">
    <property type="entry name" value="PHYTANOYL-COA DIOXYGENASE DOMAIN-CONTAINING PROTEIN 1"/>
    <property type="match status" value="1"/>
</dbReference>
<dbReference type="PANTHER" id="PTHR20883">
    <property type="entry name" value="PHYTANOYL-COA DIOXYGENASE DOMAIN CONTAINING 1"/>
    <property type="match status" value="1"/>
</dbReference>
<evidence type="ECO:0000256" key="1">
    <source>
        <dbReference type="ARBA" id="ARBA00001962"/>
    </source>
</evidence>
<accession>A0ABC9XL82</accession>
<dbReference type="Gene3D" id="2.60.120.620">
    <property type="entry name" value="q2cbj1_9rhob like domain"/>
    <property type="match status" value="1"/>
</dbReference>
<name>A0ABC9XL82_GRUJA</name>
<evidence type="ECO:0000313" key="7">
    <source>
        <dbReference type="EMBL" id="GAB0198458.1"/>
    </source>
</evidence>
<organism evidence="7 8">
    <name type="scientific">Grus japonensis</name>
    <name type="common">Japanese crane</name>
    <name type="synonym">Red-crowned crane</name>
    <dbReference type="NCBI Taxonomy" id="30415"/>
    <lineage>
        <taxon>Eukaryota</taxon>
        <taxon>Metazoa</taxon>
        <taxon>Chordata</taxon>
        <taxon>Craniata</taxon>
        <taxon>Vertebrata</taxon>
        <taxon>Euteleostomi</taxon>
        <taxon>Archelosauria</taxon>
        <taxon>Archosauria</taxon>
        <taxon>Dinosauria</taxon>
        <taxon>Saurischia</taxon>
        <taxon>Theropoda</taxon>
        <taxon>Coelurosauria</taxon>
        <taxon>Aves</taxon>
        <taxon>Neognathae</taxon>
        <taxon>Neoaves</taxon>
        <taxon>Gruiformes</taxon>
        <taxon>Gruidae</taxon>
        <taxon>Grus</taxon>
    </lineage>
</organism>
<dbReference type="AlphaFoldDB" id="A0ABC9XL82"/>
<comment type="similarity">
    <text evidence="4">Belongs to the PhyH family. PHYHD1 subfamily.</text>
</comment>
<evidence type="ECO:0000313" key="8">
    <source>
        <dbReference type="Proteomes" id="UP001623348"/>
    </source>
</evidence>
<keyword evidence="7" id="KW-0223">Dioxygenase</keyword>
<comment type="cofactor">
    <cofactor evidence="1">
        <name>Fe cation</name>
        <dbReference type="ChEBI" id="CHEBI:24875"/>
    </cofactor>
</comment>